<dbReference type="Proteomes" id="UP000192276">
    <property type="component" value="Unassembled WGS sequence"/>
</dbReference>
<gene>
    <name evidence="1" type="ORF">A4R26_29680</name>
</gene>
<comment type="caution">
    <text evidence="1">The sequence shown here is derived from an EMBL/GenBank/DDBJ whole genome shotgun (WGS) entry which is preliminary data.</text>
</comment>
<proteinExistence type="predicted"/>
<sequence>MKLLFAGLLFIAPYHCHRYPDHTKFICGQRPCESFVTENSLTIEFTGSILFYTSDKKKSIAIECAIHNKTSDSLLFDSRDFSISSNNSEYDVVPGRMAEAFNVKSKSDVFKIGPGITSLGYYFAFVSRNKMSEKEYNDILFSDTINFKYSGSNYHDTILQLIGSRY</sequence>
<evidence type="ECO:0000313" key="2">
    <source>
        <dbReference type="Proteomes" id="UP000192276"/>
    </source>
</evidence>
<dbReference type="EMBL" id="LWBP01000219">
    <property type="protein sequence ID" value="OQP51188.1"/>
    <property type="molecule type" value="Genomic_DNA"/>
</dbReference>
<dbReference type="AlphaFoldDB" id="A0A1V9EYL6"/>
<name>A0A1V9EYL6_9BACT</name>
<keyword evidence="2" id="KW-1185">Reference proteome</keyword>
<organism evidence="1 2">
    <name type="scientific">Niastella populi</name>
    <dbReference type="NCBI Taxonomy" id="550983"/>
    <lineage>
        <taxon>Bacteria</taxon>
        <taxon>Pseudomonadati</taxon>
        <taxon>Bacteroidota</taxon>
        <taxon>Chitinophagia</taxon>
        <taxon>Chitinophagales</taxon>
        <taxon>Chitinophagaceae</taxon>
        <taxon>Niastella</taxon>
    </lineage>
</organism>
<protein>
    <submittedName>
        <fullName evidence="1">Uncharacterized protein</fullName>
    </submittedName>
</protein>
<evidence type="ECO:0000313" key="1">
    <source>
        <dbReference type="EMBL" id="OQP51188.1"/>
    </source>
</evidence>
<accession>A0A1V9EYL6</accession>
<dbReference type="RefSeq" id="WP_081169955.1">
    <property type="nucleotide sequence ID" value="NZ_LWBP01000219.1"/>
</dbReference>
<reference evidence="2" key="1">
    <citation type="submission" date="2016-04" db="EMBL/GenBank/DDBJ databases">
        <authorList>
            <person name="Chen L."/>
            <person name="Zhuang W."/>
            <person name="Wang G."/>
        </authorList>
    </citation>
    <scope>NUCLEOTIDE SEQUENCE [LARGE SCALE GENOMIC DNA]</scope>
    <source>
        <strain evidence="2">208</strain>
    </source>
</reference>